<sequence length="167" mass="17902">MVDGKMDISIASAGKIPEVNLADVDIRKQHNRSMRPTPVASHEGSKSVEISLNELAVAKRVGVRYEPNINQTRPGPQQQQASLPPLFRAQMPPLMYCGSGGPSGSFGSPPPPSDGPPPSGPKNDVTRIQSRRKATSLRVPEGQDAAELSGKKTKRNRSSSIQELCPN</sequence>
<keyword evidence="3" id="KW-1185">Reference proteome</keyword>
<evidence type="ECO:0000313" key="2">
    <source>
        <dbReference type="EMBL" id="KAL1404195.1"/>
    </source>
</evidence>
<reference evidence="2 3" key="1">
    <citation type="submission" date="2024-05" db="EMBL/GenBank/DDBJ databases">
        <title>Culex pipiens pipiens assembly and annotation.</title>
        <authorList>
            <person name="Alout H."/>
            <person name="Durand T."/>
        </authorList>
    </citation>
    <scope>NUCLEOTIDE SEQUENCE [LARGE SCALE GENOMIC DNA]</scope>
    <source>
        <strain evidence="2">HA-2024</strain>
        <tissue evidence="2">Whole body</tissue>
    </source>
</reference>
<feature type="compositionally biased region" description="Polar residues" evidence="1">
    <location>
        <begin position="158"/>
        <end position="167"/>
    </location>
</feature>
<comment type="caution">
    <text evidence="2">The sequence shown here is derived from an EMBL/GenBank/DDBJ whole genome shotgun (WGS) entry which is preliminary data.</text>
</comment>
<feature type="region of interest" description="Disordered" evidence="1">
    <location>
        <begin position="66"/>
        <end position="167"/>
    </location>
</feature>
<dbReference type="EMBL" id="JBEHCU010000704">
    <property type="protein sequence ID" value="KAL1404195.1"/>
    <property type="molecule type" value="Genomic_DNA"/>
</dbReference>
<accession>A0ABD1DYK6</accession>
<protein>
    <submittedName>
        <fullName evidence="2">Uncharacterized protein</fullName>
    </submittedName>
</protein>
<dbReference type="AlphaFoldDB" id="A0ABD1DYK6"/>
<feature type="compositionally biased region" description="Pro residues" evidence="1">
    <location>
        <begin position="108"/>
        <end position="120"/>
    </location>
</feature>
<proteinExistence type="predicted"/>
<organism evidence="2 3">
    <name type="scientific">Culex pipiens pipiens</name>
    <name type="common">Northern house mosquito</name>
    <dbReference type="NCBI Taxonomy" id="38569"/>
    <lineage>
        <taxon>Eukaryota</taxon>
        <taxon>Metazoa</taxon>
        <taxon>Ecdysozoa</taxon>
        <taxon>Arthropoda</taxon>
        <taxon>Hexapoda</taxon>
        <taxon>Insecta</taxon>
        <taxon>Pterygota</taxon>
        <taxon>Neoptera</taxon>
        <taxon>Endopterygota</taxon>
        <taxon>Diptera</taxon>
        <taxon>Nematocera</taxon>
        <taxon>Culicoidea</taxon>
        <taxon>Culicidae</taxon>
        <taxon>Culicinae</taxon>
        <taxon>Culicini</taxon>
        <taxon>Culex</taxon>
        <taxon>Culex</taxon>
    </lineage>
</organism>
<feature type="compositionally biased region" description="Polar residues" evidence="1">
    <location>
        <begin position="68"/>
        <end position="82"/>
    </location>
</feature>
<feature type="region of interest" description="Disordered" evidence="1">
    <location>
        <begin position="27"/>
        <end position="48"/>
    </location>
</feature>
<evidence type="ECO:0000256" key="1">
    <source>
        <dbReference type="SAM" id="MobiDB-lite"/>
    </source>
</evidence>
<dbReference type="Proteomes" id="UP001562425">
    <property type="component" value="Unassembled WGS sequence"/>
</dbReference>
<evidence type="ECO:0000313" key="3">
    <source>
        <dbReference type="Proteomes" id="UP001562425"/>
    </source>
</evidence>
<gene>
    <name evidence="2" type="ORF">pipiens_005434</name>
</gene>
<name>A0ABD1DYK6_CULPP</name>